<dbReference type="Pfam" id="PF23985">
    <property type="entry name" value="DUF7308"/>
    <property type="match status" value="1"/>
</dbReference>
<organism evidence="3 4">
    <name type="scientific">Halorientalis brevis</name>
    <dbReference type="NCBI Taxonomy" id="1126241"/>
    <lineage>
        <taxon>Archaea</taxon>
        <taxon>Methanobacteriati</taxon>
        <taxon>Methanobacteriota</taxon>
        <taxon>Stenosarchaea group</taxon>
        <taxon>Halobacteria</taxon>
        <taxon>Halobacteriales</taxon>
        <taxon>Haloarculaceae</taxon>
        <taxon>Halorientalis</taxon>
    </lineage>
</organism>
<dbReference type="RefSeq" id="WP_247374074.1">
    <property type="nucleotide sequence ID" value="NZ_JALLGV010000001.1"/>
</dbReference>
<dbReference type="InterPro" id="IPR055713">
    <property type="entry name" value="DUF7289"/>
</dbReference>
<accession>A0ABD6CA96</accession>
<feature type="domain" description="DUF7308" evidence="2">
    <location>
        <begin position="285"/>
        <end position="512"/>
    </location>
</feature>
<evidence type="ECO:0000313" key="4">
    <source>
        <dbReference type="Proteomes" id="UP001597119"/>
    </source>
</evidence>
<keyword evidence="1" id="KW-1133">Transmembrane helix</keyword>
<feature type="transmembrane region" description="Helical" evidence="1">
    <location>
        <begin position="21"/>
        <end position="41"/>
    </location>
</feature>
<dbReference type="AlphaFoldDB" id="A0ABD6CA96"/>
<evidence type="ECO:0000313" key="3">
    <source>
        <dbReference type="EMBL" id="MFD1587291.1"/>
    </source>
</evidence>
<dbReference type="Pfam" id="PF23960">
    <property type="entry name" value="DUF7289"/>
    <property type="match status" value="1"/>
</dbReference>
<comment type="caution">
    <text evidence="3">The sequence shown here is derived from an EMBL/GenBank/DDBJ whole genome shotgun (WGS) entry which is preliminary data.</text>
</comment>
<sequence length="535" mass="58254">MSPGGVRQRLSGDARGQSSPLGYLLVIAVVLAGTIAVVSLGTTAMESTRGQSELQRAEHSMTLFDSRTAMVALGASNTQTISFGQDSGSFTTEPDAGWIALKHHNYSENDNVEVLYNESLGKLLYTNGKTEIAYQGGGVWRKDDVGDAMMVSPPEFHYRRATLTLPIIRVRSDSEGSSTSRVSVSRTSPEQSVYPNATSATVDAVGAPYNHTSGPKQYENPIENGTVYAWVNSEYYEGWAEYFRQRTTGNVTVYDNNQTVRLELVSFGGAPGQFTLPQAGDSVDAGGISDGHPINEFDVTLDIEQNKPHFSFYATEEGKEFEIHVYSDVNPNNACSDPDEDVYVGVYYHDGDGSTEYESFETAVDPDSVSGMNWQCSGGDLKLHVDFLSSIPMEYDEIGSKGDNDPNIDDPNCGTSTGVTLGNKYAFNEHMQDCDGNGWELRDTATWDEHEDTVSDEPAEYDEGAGDTESMNAVVNHYLQLTGPDVDLIAKTGPGNSDPINEPASRGALNYDETKGSEFIAFLHVTENDVQVEFN</sequence>
<keyword evidence="4" id="KW-1185">Reference proteome</keyword>
<proteinExistence type="predicted"/>
<keyword evidence="1" id="KW-0812">Transmembrane</keyword>
<protein>
    <recommendedName>
        <fullName evidence="2">DUF7308 domain-containing protein</fullName>
    </recommendedName>
</protein>
<name>A0ABD6CA96_9EURY</name>
<dbReference type="InterPro" id="IPR055732">
    <property type="entry name" value="DUF7308"/>
</dbReference>
<evidence type="ECO:0000256" key="1">
    <source>
        <dbReference type="SAM" id="Phobius"/>
    </source>
</evidence>
<evidence type="ECO:0000259" key="2">
    <source>
        <dbReference type="Pfam" id="PF23985"/>
    </source>
</evidence>
<dbReference type="EMBL" id="JBHUDJ010000003">
    <property type="protein sequence ID" value="MFD1587291.1"/>
    <property type="molecule type" value="Genomic_DNA"/>
</dbReference>
<gene>
    <name evidence="3" type="ORF">ACFR9U_09865</name>
</gene>
<keyword evidence="1" id="KW-0472">Membrane</keyword>
<reference evidence="3 4" key="1">
    <citation type="journal article" date="2019" name="Int. J. Syst. Evol. Microbiol.">
        <title>The Global Catalogue of Microorganisms (GCM) 10K type strain sequencing project: providing services to taxonomists for standard genome sequencing and annotation.</title>
        <authorList>
            <consortium name="The Broad Institute Genomics Platform"/>
            <consortium name="The Broad Institute Genome Sequencing Center for Infectious Disease"/>
            <person name="Wu L."/>
            <person name="Ma J."/>
        </authorList>
    </citation>
    <scope>NUCLEOTIDE SEQUENCE [LARGE SCALE GENOMIC DNA]</scope>
    <source>
        <strain evidence="3 4">CGMCC 1.12125</strain>
    </source>
</reference>
<dbReference type="Proteomes" id="UP001597119">
    <property type="component" value="Unassembled WGS sequence"/>
</dbReference>